<dbReference type="EMBL" id="JAAVMX010000003">
    <property type="protein sequence ID" value="KAF4510394.1"/>
    <property type="molecule type" value="Genomic_DNA"/>
</dbReference>
<evidence type="ECO:0000313" key="2">
    <source>
        <dbReference type="Proteomes" id="UP000557566"/>
    </source>
</evidence>
<organism evidence="1 2">
    <name type="scientific">Ophiocordyceps sinensis</name>
    <dbReference type="NCBI Taxonomy" id="72228"/>
    <lineage>
        <taxon>Eukaryota</taxon>
        <taxon>Fungi</taxon>
        <taxon>Dikarya</taxon>
        <taxon>Ascomycota</taxon>
        <taxon>Pezizomycotina</taxon>
        <taxon>Sordariomycetes</taxon>
        <taxon>Hypocreomycetidae</taxon>
        <taxon>Hypocreales</taxon>
        <taxon>Ophiocordycipitaceae</taxon>
        <taxon>Ophiocordyceps</taxon>
    </lineage>
</organism>
<sequence length="132" mass="14297">MARFGSMYPCACLPSSPRISNDNNPPPFALHDPSSARPLPPLFVLCCVSVRVSSKLLSLSLFSPLLTLAQSPFSLGDRPLFLVPTESIPRPSRPPRRPSLATRAPQRLFQSDFSNSLASNLFAPALSTTLTC</sequence>
<name>A0A8H4V750_9HYPO</name>
<dbReference type="Proteomes" id="UP000557566">
    <property type="component" value="Unassembled WGS sequence"/>
</dbReference>
<evidence type="ECO:0000313" key="1">
    <source>
        <dbReference type="EMBL" id="KAF4510394.1"/>
    </source>
</evidence>
<accession>A0A8H4V750</accession>
<keyword evidence="2" id="KW-1185">Reference proteome</keyword>
<reference evidence="1 2" key="1">
    <citation type="journal article" date="2020" name="Genome Biol. Evol.">
        <title>A new high-quality draft genome assembly of the Chinese cordyceps Ophiocordyceps sinensis.</title>
        <authorList>
            <person name="Shu R."/>
            <person name="Zhang J."/>
            <person name="Meng Q."/>
            <person name="Zhang H."/>
            <person name="Zhou G."/>
            <person name="Li M."/>
            <person name="Wu P."/>
            <person name="Zhao Y."/>
            <person name="Chen C."/>
            <person name="Qin Q."/>
        </authorList>
    </citation>
    <scope>NUCLEOTIDE SEQUENCE [LARGE SCALE GENOMIC DNA]</scope>
    <source>
        <strain evidence="1 2">IOZ07</strain>
    </source>
</reference>
<dbReference type="AlphaFoldDB" id="A0A8H4V750"/>
<comment type="caution">
    <text evidence="1">The sequence shown here is derived from an EMBL/GenBank/DDBJ whole genome shotgun (WGS) entry which is preliminary data.</text>
</comment>
<proteinExistence type="predicted"/>
<gene>
    <name evidence="1" type="ORF">G6O67_002282</name>
</gene>
<protein>
    <submittedName>
        <fullName evidence="1">Uncharacterized protein</fullName>
    </submittedName>
</protein>